<dbReference type="AlphaFoldDB" id="A0A2P6SHD7"/>
<protein>
    <submittedName>
        <fullName evidence="2">Uncharacterized protein</fullName>
    </submittedName>
</protein>
<gene>
    <name evidence="2" type="ORF">RchiOBHm_Chr1g0355591</name>
</gene>
<accession>A0A2P6SHD7</accession>
<feature type="transmembrane region" description="Helical" evidence="1">
    <location>
        <begin position="21"/>
        <end position="51"/>
    </location>
</feature>
<dbReference type="EMBL" id="PDCK01000039">
    <property type="protein sequence ID" value="PRQ58105.1"/>
    <property type="molecule type" value="Genomic_DNA"/>
</dbReference>
<keyword evidence="3" id="KW-1185">Reference proteome</keyword>
<reference evidence="2 3" key="1">
    <citation type="journal article" date="2018" name="Nat. Genet.">
        <title>The Rosa genome provides new insights in the design of modern roses.</title>
        <authorList>
            <person name="Bendahmane M."/>
        </authorList>
    </citation>
    <scope>NUCLEOTIDE SEQUENCE [LARGE SCALE GENOMIC DNA]</scope>
    <source>
        <strain evidence="3">cv. Old Blush</strain>
    </source>
</reference>
<keyword evidence="1" id="KW-0812">Transmembrane</keyword>
<evidence type="ECO:0000313" key="3">
    <source>
        <dbReference type="Proteomes" id="UP000238479"/>
    </source>
</evidence>
<proteinExistence type="predicted"/>
<comment type="caution">
    <text evidence="2">The sequence shown here is derived from an EMBL/GenBank/DDBJ whole genome shotgun (WGS) entry which is preliminary data.</text>
</comment>
<keyword evidence="1" id="KW-0472">Membrane</keyword>
<organism evidence="2 3">
    <name type="scientific">Rosa chinensis</name>
    <name type="common">China rose</name>
    <dbReference type="NCBI Taxonomy" id="74649"/>
    <lineage>
        <taxon>Eukaryota</taxon>
        <taxon>Viridiplantae</taxon>
        <taxon>Streptophyta</taxon>
        <taxon>Embryophyta</taxon>
        <taxon>Tracheophyta</taxon>
        <taxon>Spermatophyta</taxon>
        <taxon>Magnoliopsida</taxon>
        <taxon>eudicotyledons</taxon>
        <taxon>Gunneridae</taxon>
        <taxon>Pentapetalae</taxon>
        <taxon>rosids</taxon>
        <taxon>fabids</taxon>
        <taxon>Rosales</taxon>
        <taxon>Rosaceae</taxon>
        <taxon>Rosoideae</taxon>
        <taxon>Rosoideae incertae sedis</taxon>
        <taxon>Rosa</taxon>
    </lineage>
</organism>
<dbReference type="Proteomes" id="UP000238479">
    <property type="component" value="Chromosome 1"/>
</dbReference>
<keyword evidence="1" id="KW-1133">Transmembrane helix</keyword>
<dbReference type="Gramene" id="PRQ58105">
    <property type="protein sequence ID" value="PRQ58105"/>
    <property type="gene ID" value="RchiOBHm_Chr1g0355591"/>
</dbReference>
<evidence type="ECO:0000313" key="2">
    <source>
        <dbReference type="EMBL" id="PRQ58105.1"/>
    </source>
</evidence>
<evidence type="ECO:0000256" key="1">
    <source>
        <dbReference type="SAM" id="Phobius"/>
    </source>
</evidence>
<name>A0A2P6SHD7_ROSCH</name>
<sequence length="56" mass="6323">MFGSWEIEAGQEERRKCSEPFLIVSLSLLCKSIGFTVISYICCLKIISLIIELVVL</sequence>